<comment type="caution">
    <text evidence="2">The sequence shown here is derived from an EMBL/GenBank/DDBJ whole genome shotgun (WGS) entry which is preliminary data.</text>
</comment>
<evidence type="ECO:0008006" key="4">
    <source>
        <dbReference type="Google" id="ProtNLM"/>
    </source>
</evidence>
<name>A0ABR4K292_9EURO</name>
<feature type="chain" id="PRO_5045163429" description="Secreted protein" evidence="1">
    <location>
        <begin position="20"/>
        <end position="73"/>
    </location>
</feature>
<proteinExistence type="predicted"/>
<evidence type="ECO:0000313" key="2">
    <source>
        <dbReference type="EMBL" id="KAL2846441.1"/>
    </source>
</evidence>
<keyword evidence="3" id="KW-1185">Reference proteome</keyword>
<organism evidence="2 3">
    <name type="scientific">Aspergillus pseudoustus</name>
    <dbReference type="NCBI Taxonomy" id="1810923"/>
    <lineage>
        <taxon>Eukaryota</taxon>
        <taxon>Fungi</taxon>
        <taxon>Dikarya</taxon>
        <taxon>Ascomycota</taxon>
        <taxon>Pezizomycotina</taxon>
        <taxon>Eurotiomycetes</taxon>
        <taxon>Eurotiomycetidae</taxon>
        <taxon>Eurotiales</taxon>
        <taxon>Aspergillaceae</taxon>
        <taxon>Aspergillus</taxon>
        <taxon>Aspergillus subgen. Nidulantes</taxon>
    </lineage>
</organism>
<evidence type="ECO:0000313" key="3">
    <source>
        <dbReference type="Proteomes" id="UP001610446"/>
    </source>
</evidence>
<gene>
    <name evidence="2" type="ORF">BJY01DRAFT_175079</name>
</gene>
<protein>
    <recommendedName>
        <fullName evidence="4">Secreted protein</fullName>
    </recommendedName>
</protein>
<reference evidence="2 3" key="1">
    <citation type="submission" date="2024-07" db="EMBL/GenBank/DDBJ databases">
        <title>Section-level genome sequencing and comparative genomics of Aspergillus sections Usti and Cavernicolus.</title>
        <authorList>
            <consortium name="Lawrence Berkeley National Laboratory"/>
            <person name="Nybo J.L."/>
            <person name="Vesth T.C."/>
            <person name="Theobald S."/>
            <person name="Frisvad J.C."/>
            <person name="Larsen T.O."/>
            <person name="Kjaerboelling I."/>
            <person name="Rothschild-Mancinelli K."/>
            <person name="Lyhne E.K."/>
            <person name="Kogle M.E."/>
            <person name="Barry K."/>
            <person name="Clum A."/>
            <person name="Na H."/>
            <person name="Ledsgaard L."/>
            <person name="Lin J."/>
            <person name="Lipzen A."/>
            <person name="Kuo A."/>
            <person name="Riley R."/>
            <person name="Mondo S."/>
            <person name="Labutti K."/>
            <person name="Haridas S."/>
            <person name="Pangalinan J."/>
            <person name="Salamov A.A."/>
            <person name="Simmons B.A."/>
            <person name="Magnuson J.K."/>
            <person name="Chen J."/>
            <person name="Drula E."/>
            <person name="Henrissat B."/>
            <person name="Wiebenga A."/>
            <person name="Lubbers R.J."/>
            <person name="Gomes A.C."/>
            <person name="Makela M.R."/>
            <person name="Stajich J."/>
            <person name="Grigoriev I.V."/>
            <person name="Mortensen U.H."/>
            <person name="De Vries R.P."/>
            <person name="Baker S.E."/>
            <person name="Andersen M.R."/>
        </authorList>
    </citation>
    <scope>NUCLEOTIDE SEQUENCE [LARGE SCALE GENOMIC DNA]</scope>
    <source>
        <strain evidence="2 3">CBS 123904</strain>
    </source>
</reference>
<sequence length="73" mass="8387">MLFHLSYVVLSLSLEGGLCFFNHKSIQLRLQLLLKLTGTVRRCNCYVPNPLPRSHAIPASNLRIALYARQYEK</sequence>
<accession>A0ABR4K292</accession>
<evidence type="ECO:0000256" key="1">
    <source>
        <dbReference type="SAM" id="SignalP"/>
    </source>
</evidence>
<dbReference type="EMBL" id="JBFXLU010000063">
    <property type="protein sequence ID" value="KAL2846441.1"/>
    <property type="molecule type" value="Genomic_DNA"/>
</dbReference>
<feature type="signal peptide" evidence="1">
    <location>
        <begin position="1"/>
        <end position="19"/>
    </location>
</feature>
<keyword evidence="1" id="KW-0732">Signal</keyword>
<dbReference type="Proteomes" id="UP001610446">
    <property type="component" value="Unassembled WGS sequence"/>
</dbReference>